<accession>A0ABS9KMV9</accession>
<gene>
    <name evidence="1" type="ORF">LZZ85_05235</name>
</gene>
<evidence type="ECO:0008006" key="3">
    <source>
        <dbReference type="Google" id="ProtNLM"/>
    </source>
</evidence>
<reference evidence="1" key="1">
    <citation type="submission" date="2022-01" db="EMBL/GenBank/DDBJ databases">
        <authorList>
            <person name="Jo J.-H."/>
            <person name="Im W.-T."/>
        </authorList>
    </citation>
    <scope>NUCLEOTIDE SEQUENCE</scope>
    <source>
        <strain evidence="1">NA20</strain>
    </source>
</reference>
<sequence length="231" mass="26701">MSEEIYKGHITFVNYDKHFATIDYLRDGKTGKTKSVNCKTISPDGKKSHHFRVGDNIQFQLKLSDRGDKQTAYNIKFLYNTQLEVLLNKAVEENRFAGYLKKVDDGWLIKEMKSYIFFPLRISKWELQPAEQAVNEVINFSIQNQGKRNQLYAELFSHSYIPEYKQAVELNKQQKPVEATVTRVSQYAVYVTILGGKIQSKLEGVEGLKEGDKLEVKITYITPHRVVVEKV</sequence>
<evidence type="ECO:0000313" key="1">
    <source>
        <dbReference type="EMBL" id="MCG2613670.1"/>
    </source>
</evidence>
<proteinExistence type="predicted"/>
<dbReference type="Proteomes" id="UP001165367">
    <property type="component" value="Unassembled WGS sequence"/>
</dbReference>
<dbReference type="EMBL" id="JAKLTR010000003">
    <property type="protein sequence ID" value="MCG2613670.1"/>
    <property type="molecule type" value="Genomic_DNA"/>
</dbReference>
<evidence type="ECO:0000313" key="2">
    <source>
        <dbReference type="Proteomes" id="UP001165367"/>
    </source>
</evidence>
<protein>
    <recommendedName>
        <fullName evidence="3">S1 motif domain-containing protein</fullName>
    </recommendedName>
</protein>
<dbReference type="RefSeq" id="WP_237869270.1">
    <property type="nucleotide sequence ID" value="NZ_JAKLTR010000003.1"/>
</dbReference>
<organism evidence="1 2">
    <name type="scientific">Terrimonas ginsenosidimutans</name>
    <dbReference type="NCBI Taxonomy" id="2908004"/>
    <lineage>
        <taxon>Bacteria</taxon>
        <taxon>Pseudomonadati</taxon>
        <taxon>Bacteroidota</taxon>
        <taxon>Chitinophagia</taxon>
        <taxon>Chitinophagales</taxon>
        <taxon>Chitinophagaceae</taxon>
        <taxon>Terrimonas</taxon>
    </lineage>
</organism>
<name>A0ABS9KMV9_9BACT</name>
<keyword evidence="2" id="KW-1185">Reference proteome</keyword>
<comment type="caution">
    <text evidence="1">The sequence shown here is derived from an EMBL/GenBank/DDBJ whole genome shotgun (WGS) entry which is preliminary data.</text>
</comment>